<sequence>MEAPGRIWFGYIAAVAIALVGLVTLDLLAIGLAALVLVATVLGEWYRGRRAALSAAAQHADLPELVSRWARGWAYSRGFPRPEAVPGGVRVEVGEPGRRVEWVTTDAPDTLAGLVDAAGATPEAWLSVVTDSPGGVRPWFVEGGLEADTEEALMSIDLVDHAVRELPDGYRAEVEREGGVITVTVRAGEGAAATGRIAVIGTDAVADRVHTDPEHRSRGLGGAVMSLLVSAAREAGAARGLLVASDLGEPLYAGLGWHVEARLVTARSATPPTSVESRHG</sequence>
<keyword evidence="4" id="KW-1185">Reference proteome</keyword>
<dbReference type="InterPro" id="IPR016181">
    <property type="entry name" value="Acyl_CoA_acyltransferase"/>
</dbReference>
<feature type="transmembrane region" description="Helical" evidence="1">
    <location>
        <begin position="12"/>
        <end position="42"/>
    </location>
</feature>
<evidence type="ECO:0000313" key="3">
    <source>
        <dbReference type="EMBL" id="MBB3089561.1"/>
    </source>
</evidence>
<dbReference type="InterPro" id="IPR000182">
    <property type="entry name" value="GNAT_dom"/>
</dbReference>
<evidence type="ECO:0000259" key="2">
    <source>
        <dbReference type="PROSITE" id="PS51186"/>
    </source>
</evidence>
<dbReference type="Gene3D" id="3.40.630.30">
    <property type="match status" value="1"/>
</dbReference>
<evidence type="ECO:0000313" key="4">
    <source>
        <dbReference type="Proteomes" id="UP000577707"/>
    </source>
</evidence>
<evidence type="ECO:0000256" key="1">
    <source>
        <dbReference type="SAM" id="Phobius"/>
    </source>
</evidence>
<keyword evidence="1" id="KW-0812">Transmembrane</keyword>
<reference evidence="3 4" key="1">
    <citation type="submission" date="2020-08" db="EMBL/GenBank/DDBJ databases">
        <title>Genomic Encyclopedia of Type Strains, Phase III (KMG-III): the genomes of soil and plant-associated and newly described type strains.</title>
        <authorList>
            <person name="Whitman W."/>
        </authorList>
    </citation>
    <scope>NUCLEOTIDE SEQUENCE [LARGE SCALE GENOMIC DNA]</scope>
    <source>
        <strain evidence="3 4">CECT 3302</strain>
    </source>
</reference>
<feature type="domain" description="N-acetyltransferase" evidence="2">
    <location>
        <begin position="142"/>
        <end position="280"/>
    </location>
</feature>
<keyword evidence="1" id="KW-1133">Transmembrane helix</keyword>
<dbReference type="RefSeq" id="WP_183545500.1">
    <property type="nucleotide sequence ID" value="NZ_BMQT01000007.1"/>
</dbReference>
<dbReference type="PROSITE" id="PS51186">
    <property type="entry name" value="GNAT"/>
    <property type="match status" value="1"/>
</dbReference>
<dbReference type="Pfam" id="PF00583">
    <property type="entry name" value="Acetyltransf_1"/>
    <property type="match status" value="1"/>
</dbReference>
<proteinExistence type="predicted"/>
<keyword evidence="1" id="KW-0472">Membrane</keyword>
<keyword evidence="3" id="KW-0808">Transferase</keyword>
<dbReference type="SUPFAM" id="SSF55729">
    <property type="entry name" value="Acyl-CoA N-acyltransferases (Nat)"/>
    <property type="match status" value="1"/>
</dbReference>
<dbReference type="EMBL" id="JACHXG010000005">
    <property type="protein sequence ID" value="MBB3089561.1"/>
    <property type="molecule type" value="Genomic_DNA"/>
</dbReference>
<dbReference type="GO" id="GO:0016747">
    <property type="term" value="F:acyltransferase activity, transferring groups other than amino-acyl groups"/>
    <property type="evidence" value="ECO:0007669"/>
    <property type="project" value="InterPro"/>
</dbReference>
<name>A0A7W5F903_9ACTN</name>
<protein>
    <submittedName>
        <fullName evidence="3">GNAT superfamily N-acetyltransferase</fullName>
    </submittedName>
</protein>
<gene>
    <name evidence="3" type="ORF">FHS12_002510</name>
</gene>
<organism evidence="3 4">
    <name type="scientific">Nocardioides albus</name>
    <dbReference type="NCBI Taxonomy" id="1841"/>
    <lineage>
        <taxon>Bacteria</taxon>
        <taxon>Bacillati</taxon>
        <taxon>Actinomycetota</taxon>
        <taxon>Actinomycetes</taxon>
        <taxon>Propionibacteriales</taxon>
        <taxon>Nocardioidaceae</taxon>
        <taxon>Nocardioides</taxon>
    </lineage>
</organism>
<dbReference type="Proteomes" id="UP000577707">
    <property type="component" value="Unassembled WGS sequence"/>
</dbReference>
<accession>A0A7W5F903</accession>
<dbReference type="AlphaFoldDB" id="A0A7W5F903"/>
<comment type="caution">
    <text evidence="3">The sequence shown here is derived from an EMBL/GenBank/DDBJ whole genome shotgun (WGS) entry which is preliminary data.</text>
</comment>